<accession>A0A9P3PED9</accession>
<protein>
    <submittedName>
        <fullName evidence="1">Uncharacterized protein</fullName>
    </submittedName>
</protein>
<gene>
    <name evidence="1" type="ORF">LshimejAT787_0108160</name>
</gene>
<evidence type="ECO:0000313" key="2">
    <source>
        <dbReference type="Proteomes" id="UP001063166"/>
    </source>
</evidence>
<name>A0A9P3PED9_LYOSH</name>
<dbReference type="Proteomes" id="UP001063166">
    <property type="component" value="Unassembled WGS sequence"/>
</dbReference>
<dbReference type="EMBL" id="BRPK01000001">
    <property type="protein sequence ID" value="GLB33932.1"/>
    <property type="molecule type" value="Genomic_DNA"/>
</dbReference>
<dbReference type="AlphaFoldDB" id="A0A9P3PED9"/>
<sequence>MASFQCPQAFYIVRSSSYRTVAQLFDVPLDTRPVSSSVFHSTAQNHVPVRPPSHVYHWRLGDFYSGRNDRTTARNLY</sequence>
<keyword evidence="2" id="KW-1185">Reference proteome</keyword>
<proteinExistence type="predicted"/>
<reference evidence="1" key="1">
    <citation type="submission" date="2022-07" db="EMBL/GenBank/DDBJ databases">
        <title>The genome of Lyophyllum shimeji provides insight into the initial evolution of ectomycorrhizal fungal genome.</title>
        <authorList>
            <person name="Kobayashi Y."/>
            <person name="Shibata T."/>
            <person name="Hirakawa H."/>
            <person name="Shigenobu S."/>
            <person name="Nishiyama T."/>
            <person name="Yamada A."/>
            <person name="Hasebe M."/>
            <person name="Kawaguchi M."/>
        </authorList>
    </citation>
    <scope>NUCLEOTIDE SEQUENCE</scope>
    <source>
        <strain evidence="1">AT787</strain>
    </source>
</reference>
<evidence type="ECO:0000313" key="1">
    <source>
        <dbReference type="EMBL" id="GLB33932.1"/>
    </source>
</evidence>
<organism evidence="1 2">
    <name type="scientific">Lyophyllum shimeji</name>
    <name type="common">Hon-shimeji</name>
    <name type="synonym">Tricholoma shimeji</name>
    <dbReference type="NCBI Taxonomy" id="47721"/>
    <lineage>
        <taxon>Eukaryota</taxon>
        <taxon>Fungi</taxon>
        <taxon>Dikarya</taxon>
        <taxon>Basidiomycota</taxon>
        <taxon>Agaricomycotina</taxon>
        <taxon>Agaricomycetes</taxon>
        <taxon>Agaricomycetidae</taxon>
        <taxon>Agaricales</taxon>
        <taxon>Tricholomatineae</taxon>
        <taxon>Lyophyllaceae</taxon>
        <taxon>Lyophyllum</taxon>
    </lineage>
</organism>
<comment type="caution">
    <text evidence="1">The sequence shown here is derived from an EMBL/GenBank/DDBJ whole genome shotgun (WGS) entry which is preliminary data.</text>
</comment>